<organism evidence="3 4">
    <name type="scientific">Ceratobasidium theobromae</name>
    <dbReference type="NCBI Taxonomy" id="1582974"/>
    <lineage>
        <taxon>Eukaryota</taxon>
        <taxon>Fungi</taxon>
        <taxon>Dikarya</taxon>
        <taxon>Basidiomycota</taxon>
        <taxon>Agaricomycotina</taxon>
        <taxon>Agaricomycetes</taxon>
        <taxon>Cantharellales</taxon>
        <taxon>Ceratobasidiaceae</taxon>
        <taxon>Ceratobasidium</taxon>
    </lineage>
</organism>
<evidence type="ECO:0000256" key="1">
    <source>
        <dbReference type="SAM" id="Coils"/>
    </source>
</evidence>
<keyword evidence="2" id="KW-0472">Membrane</keyword>
<dbReference type="EMBL" id="SSOP01000134">
    <property type="protein sequence ID" value="KAB5590947.1"/>
    <property type="molecule type" value="Genomic_DNA"/>
</dbReference>
<protein>
    <submittedName>
        <fullName evidence="3">Uncharacterized protein</fullName>
    </submittedName>
</protein>
<evidence type="ECO:0000313" key="3">
    <source>
        <dbReference type="EMBL" id="KAB5590947.1"/>
    </source>
</evidence>
<dbReference type="OrthoDB" id="3173702at2759"/>
<dbReference type="AlphaFoldDB" id="A0A5N5QI19"/>
<feature type="transmembrane region" description="Helical" evidence="2">
    <location>
        <begin position="282"/>
        <end position="306"/>
    </location>
</feature>
<dbReference type="Proteomes" id="UP000383932">
    <property type="component" value="Unassembled WGS sequence"/>
</dbReference>
<gene>
    <name evidence="3" type="ORF">CTheo_5610</name>
</gene>
<keyword evidence="2" id="KW-0812">Transmembrane</keyword>
<dbReference type="SUPFAM" id="SSF58100">
    <property type="entry name" value="Bacterial hemolysins"/>
    <property type="match status" value="1"/>
</dbReference>
<feature type="coiled-coil region" evidence="1">
    <location>
        <begin position="309"/>
        <end position="346"/>
    </location>
</feature>
<accession>A0A5N5QI19</accession>
<name>A0A5N5QI19_9AGAM</name>
<comment type="caution">
    <text evidence="3">The sequence shown here is derived from an EMBL/GenBank/DDBJ whole genome shotgun (WGS) entry which is preliminary data.</text>
</comment>
<keyword evidence="2" id="KW-1133">Transmembrane helix</keyword>
<evidence type="ECO:0000313" key="4">
    <source>
        <dbReference type="Proteomes" id="UP000383932"/>
    </source>
</evidence>
<keyword evidence="1" id="KW-0175">Coiled coil</keyword>
<sequence length="423" mass="46531">MASAATADSWPWPTYEDAQKDIDNLTKTMTADKQKAADMEIAKKMGHPNTAEDLLKQVQDLVDSTRKVYNAFDKVSTGLGDVDKNNYKDENGKPLPKLKPQWDVYRGQFIKLLWESRDTAARTAAYAQGFHMACLSPIKRMMIDMGEEDPSQWTPMVNQIQASLKEFAETPNPALEKSPRAVPPGHDSNPYTVAEAYSQDFLDLKSNIQAFAKTFASFAKYQEGEMKKEITELQWEIEGLAAEIERYKEIVKGLGIAIGATATGADALAAGAVAALGPIGPAVAVGVMIVGALAVIGETAAVIVYLKKQAGTQAELEDKISQKTKLEEELKLLLELRSKLESQTKNIDFICGRLDQFANIWSTVQSNAVLVGIYLNGAMTEDFFLVSMVLENKVDMLMNAYSMLYNALNSYAKKVTDSDIPQS</sequence>
<proteinExistence type="predicted"/>
<keyword evidence="4" id="KW-1185">Reference proteome</keyword>
<reference evidence="3 4" key="1">
    <citation type="journal article" date="2019" name="Fungal Biol. Biotechnol.">
        <title>Draft genome sequence of fastidious pathogen Ceratobasidium theobromae, which causes vascular-streak dieback in Theobroma cacao.</title>
        <authorList>
            <person name="Ali S.S."/>
            <person name="Asman A."/>
            <person name="Shao J."/>
            <person name="Firmansyah A.P."/>
            <person name="Susilo A.W."/>
            <person name="Rosmana A."/>
            <person name="McMahon P."/>
            <person name="Junaid M."/>
            <person name="Guest D."/>
            <person name="Kheng T.Y."/>
            <person name="Meinhardt L.W."/>
            <person name="Bailey B.A."/>
        </authorList>
    </citation>
    <scope>NUCLEOTIDE SEQUENCE [LARGE SCALE GENOMIC DNA]</scope>
    <source>
        <strain evidence="3 4">CT2</strain>
    </source>
</reference>
<evidence type="ECO:0000256" key="2">
    <source>
        <dbReference type="SAM" id="Phobius"/>
    </source>
</evidence>
<feature type="transmembrane region" description="Helical" evidence="2">
    <location>
        <begin position="254"/>
        <end position="276"/>
    </location>
</feature>
<dbReference type="Gene3D" id="1.20.1170.10">
    <property type="match status" value="1"/>
</dbReference>